<sequence>MMLYVVLICFIFLSCNRYPDEINRSLELAGANRVELERVLEHYSNDSLKYMAAEYLIRYMPYYSYQEVLPEFEPVFDSLAQVPMDDDALRKSTYIALLDSVTDKGKPLPGMTKYDIQEVSADFLIENIDLALEAWQAIPVDKRAGFESFCNYVLPYRNWDEPLEAGTRRFLNQKYQWVQEKLQKGTPVKEVIDSVLSGFHYGFVGEVRDYYPSALSVRQFDRSRLGLCQDAVNYFTHVFRSVGIACSNEYLPQWGTHHTNGHSWLYFRYGDQEFALDAGGDGLDVREKYIGESVPKVYRRTFAQKDPTSLFREGRDVTAFYRPVIDFEMEVGGASADTSLKYTVNLYHAAKGWAQVAEMEWKSDGPDQNPKLICHDLGVNTLYIAGRWEDGKVYPVTDPFLVKETGQIHEFRSDGSLLDSVPLLRKYGLASPRNRAKTHWIKTLDNATIQGAQDSTFAQADTLFKIKNFWSTHLRTYPVYSKKTYRYVRFEPASEKAYLAELAFYDGSGKKLEGKMISRNIEAGKSDRAVFDGNPLTYAGGTDFYIGYAFDRPVMISKVAFQARNDDNHIREGDEYELQYWDREWRSLGNQIAADTVLYYNDVPENALMILRNHTRGSEEIPFRINEEKEQEWMGFYNY</sequence>
<organism evidence="1 2">
    <name type="scientific">Membranihabitans marinus</name>
    <dbReference type="NCBI Taxonomy" id="1227546"/>
    <lineage>
        <taxon>Bacteria</taxon>
        <taxon>Pseudomonadati</taxon>
        <taxon>Bacteroidota</taxon>
        <taxon>Saprospiria</taxon>
        <taxon>Saprospirales</taxon>
        <taxon>Saprospiraceae</taxon>
        <taxon>Membranihabitans</taxon>
    </lineage>
</organism>
<keyword evidence="2" id="KW-1185">Reference proteome</keyword>
<dbReference type="PANTHER" id="PTHR35532:SF5">
    <property type="entry name" value="CARBOHYDRATE-BINDING DOMAIN-CONTAINING PROTEIN"/>
    <property type="match status" value="1"/>
</dbReference>
<evidence type="ECO:0000313" key="2">
    <source>
        <dbReference type="Proteomes" id="UP000753961"/>
    </source>
</evidence>
<gene>
    <name evidence="1" type="ORF">KUV50_17775</name>
</gene>
<evidence type="ECO:0000313" key="1">
    <source>
        <dbReference type="EMBL" id="MBY5960005.1"/>
    </source>
</evidence>
<dbReference type="RefSeq" id="WP_222581545.1">
    <property type="nucleotide sequence ID" value="NZ_JAHVHU010000021.1"/>
</dbReference>
<name>A0A953HWY1_9BACT</name>
<proteinExistence type="predicted"/>
<protein>
    <recommendedName>
        <fullName evidence="3">Peptide-N(4)-(N-acetyl-beta-glucosaminyl)asparagine amidase</fullName>
    </recommendedName>
</protein>
<reference evidence="1" key="1">
    <citation type="submission" date="2021-06" db="EMBL/GenBank/DDBJ databases">
        <title>44 bacteria genomes isolated from Dapeng, Shenzhen.</title>
        <authorList>
            <person name="Zheng W."/>
            <person name="Yu S."/>
            <person name="Huang Y."/>
        </authorList>
    </citation>
    <scope>NUCLEOTIDE SEQUENCE</scope>
    <source>
        <strain evidence="1">DP5N28-2</strain>
    </source>
</reference>
<dbReference type="Gene3D" id="2.60.120.260">
    <property type="entry name" value="Galactose-binding domain-like"/>
    <property type="match status" value="1"/>
</dbReference>
<dbReference type="Proteomes" id="UP000753961">
    <property type="component" value="Unassembled WGS sequence"/>
</dbReference>
<dbReference type="EMBL" id="JAHVHU010000021">
    <property type="protein sequence ID" value="MBY5960005.1"/>
    <property type="molecule type" value="Genomic_DNA"/>
</dbReference>
<dbReference type="AlphaFoldDB" id="A0A953HWY1"/>
<evidence type="ECO:0008006" key="3">
    <source>
        <dbReference type="Google" id="ProtNLM"/>
    </source>
</evidence>
<comment type="caution">
    <text evidence="1">The sequence shown here is derived from an EMBL/GenBank/DDBJ whole genome shotgun (WGS) entry which is preliminary data.</text>
</comment>
<dbReference type="PANTHER" id="PTHR35532">
    <property type="entry name" value="SIMILAR TO POLYHYDROXYALKANOATE DEPOLYMERASE"/>
    <property type="match status" value="1"/>
</dbReference>
<accession>A0A953HWY1</accession>